<evidence type="ECO:0000256" key="6">
    <source>
        <dbReference type="SAM" id="MobiDB-lite"/>
    </source>
</evidence>
<feature type="transmembrane region" description="Helical" evidence="7">
    <location>
        <begin position="319"/>
        <end position="342"/>
    </location>
</feature>
<feature type="transmembrane region" description="Helical" evidence="7">
    <location>
        <begin position="170"/>
        <end position="190"/>
    </location>
</feature>
<feature type="region of interest" description="Disordered" evidence="6">
    <location>
        <begin position="481"/>
        <end position="502"/>
    </location>
</feature>
<dbReference type="EMBL" id="JAKWFO010000002">
    <property type="protein sequence ID" value="KAI9638810.1"/>
    <property type="molecule type" value="Genomic_DNA"/>
</dbReference>
<dbReference type="RefSeq" id="XP_052948587.1">
    <property type="nucleotide sequence ID" value="XM_053086465.1"/>
</dbReference>
<feature type="transmembrane region" description="Helical" evidence="7">
    <location>
        <begin position="66"/>
        <end position="87"/>
    </location>
</feature>
<evidence type="ECO:0000256" key="7">
    <source>
        <dbReference type="SAM" id="Phobius"/>
    </source>
</evidence>
<reference evidence="9" key="1">
    <citation type="journal article" date="2022" name="G3 (Bethesda)">
        <title>High quality genome of the basidiomycete yeast Dioszegia hungarica PDD-24b-2 isolated from cloud water.</title>
        <authorList>
            <person name="Jarrige D."/>
            <person name="Haridas S."/>
            <person name="Bleykasten-Grosshans C."/>
            <person name="Joly M."/>
            <person name="Nadalig T."/>
            <person name="Sancelme M."/>
            <person name="Vuilleumier S."/>
            <person name="Grigoriev I.V."/>
            <person name="Amato P."/>
            <person name="Bringel F."/>
        </authorList>
    </citation>
    <scope>NUCLEOTIDE SEQUENCE</scope>
    <source>
        <strain evidence="9">PDD-24b-2</strain>
    </source>
</reference>
<dbReference type="PROSITE" id="PS50850">
    <property type="entry name" value="MFS"/>
    <property type="match status" value="1"/>
</dbReference>
<dbReference type="GeneID" id="77725666"/>
<evidence type="ECO:0000256" key="2">
    <source>
        <dbReference type="ARBA" id="ARBA00010992"/>
    </source>
</evidence>
<dbReference type="Gene3D" id="1.20.1250.20">
    <property type="entry name" value="MFS general substrate transporter like domains"/>
    <property type="match status" value="1"/>
</dbReference>
<dbReference type="Pfam" id="PF00083">
    <property type="entry name" value="Sugar_tr"/>
    <property type="match status" value="1"/>
</dbReference>
<feature type="transmembrane region" description="Helical" evidence="7">
    <location>
        <begin position="421"/>
        <end position="440"/>
    </location>
</feature>
<gene>
    <name evidence="9" type="ORF">MKK02DRAFT_21790</name>
</gene>
<dbReference type="PANTHER" id="PTHR48022">
    <property type="entry name" value="PLASTIDIC GLUCOSE TRANSPORTER 4"/>
    <property type="match status" value="1"/>
</dbReference>
<dbReference type="Proteomes" id="UP001164286">
    <property type="component" value="Unassembled WGS sequence"/>
</dbReference>
<feature type="compositionally biased region" description="Basic and acidic residues" evidence="6">
    <location>
        <begin position="481"/>
        <end position="491"/>
    </location>
</feature>
<dbReference type="InterPro" id="IPR020846">
    <property type="entry name" value="MFS_dom"/>
</dbReference>
<evidence type="ECO:0000256" key="5">
    <source>
        <dbReference type="ARBA" id="ARBA00023136"/>
    </source>
</evidence>
<feature type="domain" description="Major facilitator superfamily (MFS) profile" evidence="8">
    <location>
        <begin position="1"/>
        <end position="444"/>
    </location>
</feature>
<feature type="transmembrane region" description="Helical" evidence="7">
    <location>
        <begin position="354"/>
        <end position="375"/>
    </location>
</feature>
<feature type="transmembrane region" description="Helical" evidence="7">
    <location>
        <begin position="94"/>
        <end position="115"/>
    </location>
</feature>
<feature type="transmembrane region" description="Helical" evidence="7">
    <location>
        <begin position="43"/>
        <end position="60"/>
    </location>
</feature>
<protein>
    <submittedName>
        <fullName evidence="9">General substrate transporter</fullName>
    </submittedName>
</protein>
<dbReference type="GO" id="GO:0016020">
    <property type="term" value="C:membrane"/>
    <property type="evidence" value="ECO:0007669"/>
    <property type="project" value="UniProtKB-SubCell"/>
</dbReference>
<evidence type="ECO:0000256" key="1">
    <source>
        <dbReference type="ARBA" id="ARBA00004141"/>
    </source>
</evidence>
<keyword evidence="10" id="KW-1185">Reference proteome</keyword>
<evidence type="ECO:0000313" key="10">
    <source>
        <dbReference type="Proteomes" id="UP001164286"/>
    </source>
</evidence>
<dbReference type="AlphaFoldDB" id="A0AA38HEK2"/>
<organism evidence="9 10">
    <name type="scientific">Dioszegia hungarica</name>
    <dbReference type="NCBI Taxonomy" id="4972"/>
    <lineage>
        <taxon>Eukaryota</taxon>
        <taxon>Fungi</taxon>
        <taxon>Dikarya</taxon>
        <taxon>Basidiomycota</taxon>
        <taxon>Agaricomycotina</taxon>
        <taxon>Tremellomycetes</taxon>
        <taxon>Tremellales</taxon>
        <taxon>Bulleribasidiaceae</taxon>
        <taxon>Dioszegia</taxon>
    </lineage>
</organism>
<evidence type="ECO:0000259" key="8">
    <source>
        <dbReference type="PROSITE" id="PS50850"/>
    </source>
</evidence>
<dbReference type="SUPFAM" id="SSF103473">
    <property type="entry name" value="MFS general substrate transporter"/>
    <property type="match status" value="1"/>
</dbReference>
<evidence type="ECO:0000256" key="3">
    <source>
        <dbReference type="ARBA" id="ARBA00022692"/>
    </source>
</evidence>
<accession>A0AA38HEK2</accession>
<dbReference type="InterPro" id="IPR005828">
    <property type="entry name" value="MFS_sugar_transport-like"/>
</dbReference>
<dbReference type="InterPro" id="IPR050360">
    <property type="entry name" value="MFS_Sugar_Transporters"/>
</dbReference>
<evidence type="ECO:0000313" key="9">
    <source>
        <dbReference type="EMBL" id="KAI9638810.1"/>
    </source>
</evidence>
<dbReference type="InterPro" id="IPR036259">
    <property type="entry name" value="MFS_trans_sf"/>
</dbReference>
<sequence>MGLVRWSQAWRLAIYPRRSCPPAVLSSRLVSVSPSFQRRARQLTLLVVGCAIAAYLNNLLGRRLALMITAFISIIGVVIEITSAVGASARFNQFVVGKTIASIAMGLCVNIVPVYLSETSPASARGLGISLYQNIQASCAFSNCGLIIGVLIASGVVFATSTMNTQSSYLIPMGIQLVAPGLMLLATPFLPESPRWLVLNGRQAEAEVSATKLLGSEAANATEYCEKIRAAYEQEQIVAKASSWADLTRGADLRRLLIAVGIQSLQQAQGSSYMNSYIVSFLVGTGVKDVFPVIMGLYCLYYVAIIAGGFLADISGRRSLMICTAGFCGACLLIVAILTTAYATPTSAVSNASIALIFLWYASFGLQSPIIWTITTESCPTVNREKVLAVATFMGFGVSLLISSVSPYLQDPGYGNLGSKIGFIWGSFSIITVIWTWFFVPEMKGFSLEQLDHLFIERTPTRAFKRYVFEDEIEPVGEHKMDMEDGKKDGADVDVVPAMRKE</sequence>
<keyword evidence="5 7" id="KW-0472">Membrane</keyword>
<feature type="transmembrane region" description="Helical" evidence="7">
    <location>
        <begin position="135"/>
        <end position="158"/>
    </location>
</feature>
<name>A0AA38HEK2_9TREE</name>
<feature type="transmembrane region" description="Helical" evidence="7">
    <location>
        <begin position="387"/>
        <end position="409"/>
    </location>
</feature>
<comment type="subcellular location">
    <subcellularLocation>
        <location evidence="1">Membrane</location>
        <topology evidence="1">Multi-pass membrane protein</topology>
    </subcellularLocation>
</comment>
<keyword evidence="4 7" id="KW-1133">Transmembrane helix</keyword>
<dbReference type="GO" id="GO:0005351">
    <property type="term" value="F:carbohydrate:proton symporter activity"/>
    <property type="evidence" value="ECO:0007669"/>
    <property type="project" value="TreeGrafter"/>
</dbReference>
<comment type="similarity">
    <text evidence="2">Belongs to the major facilitator superfamily. Sugar transporter (TC 2.A.1.1) family.</text>
</comment>
<keyword evidence="3 7" id="KW-0812">Transmembrane</keyword>
<comment type="caution">
    <text evidence="9">The sequence shown here is derived from an EMBL/GenBank/DDBJ whole genome shotgun (WGS) entry which is preliminary data.</text>
</comment>
<evidence type="ECO:0000256" key="4">
    <source>
        <dbReference type="ARBA" id="ARBA00022989"/>
    </source>
</evidence>
<dbReference type="PANTHER" id="PTHR48022:SF17">
    <property type="entry name" value="HEXOSE TRANSPORTER"/>
    <property type="match status" value="1"/>
</dbReference>
<feature type="transmembrane region" description="Helical" evidence="7">
    <location>
        <begin position="290"/>
        <end position="312"/>
    </location>
</feature>
<proteinExistence type="inferred from homology"/>